<dbReference type="InterPro" id="IPR006054">
    <property type="entry name" value="DnaQ"/>
</dbReference>
<dbReference type="GO" id="GO:0008408">
    <property type="term" value="F:3'-5' exonuclease activity"/>
    <property type="evidence" value="ECO:0007669"/>
    <property type="project" value="TreeGrafter"/>
</dbReference>
<organism evidence="21 22">
    <name type="scientific">Tremblaya princeps</name>
    <dbReference type="NCBI Taxonomy" id="189385"/>
    <lineage>
        <taxon>Bacteria</taxon>
        <taxon>Pseudomonadati</taxon>
        <taxon>Pseudomonadota</taxon>
        <taxon>Betaproteobacteria</taxon>
        <taxon>Candidatus Tremblayella</taxon>
    </lineage>
</organism>
<dbReference type="CDD" id="cd06131">
    <property type="entry name" value="DNA_pol_III_epsilon_Ecoli_like"/>
    <property type="match status" value="1"/>
</dbReference>
<keyword evidence="11 19" id="KW-0460">Magnesium</keyword>
<evidence type="ECO:0000256" key="4">
    <source>
        <dbReference type="ARBA" id="ARBA00022679"/>
    </source>
</evidence>
<evidence type="ECO:0000256" key="15">
    <source>
        <dbReference type="ARBA" id="ARBA00026073"/>
    </source>
</evidence>
<keyword evidence="10" id="KW-0269">Exonuclease</keyword>
<sequence length="316" mass="34889">MVRACSNVAKCSMSAYDLTLRAGVRNYLQVSLLEVSNTVAPNATHSAPQARPCMAARVSSTMAARWLRRMMWPWCVLTQTLRCGTTAYGDTRSSTMHTRYVVLDTETTGLSPRYHRLAEVGCVEIARGSITGNYFHAYINPRQSMTRGAQAVHGLRDEFLATQPTFSAIAQRLLFFLCRSTLVGHNLSFDLNFLDAGLASAGFMPTARYCHGFIDTMLHLAQRGSRRRFSLDSCCDMLGVRRVDRARHGALEDAVLLAEAFVVAKRTQPPIGYKCETIGLHCSLGRQPGLPVVQPGADDLRAHDAIVSRIRRGHAV</sequence>
<dbReference type="PANTHER" id="PTHR30231">
    <property type="entry name" value="DNA POLYMERASE III SUBUNIT EPSILON"/>
    <property type="match status" value="1"/>
</dbReference>
<feature type="binding site" evidence="18">
    <location>
        <position position="153"/>
    </location>
    <ligand>
        <name>substrate</name>
    </ligand>
</feature>
<dbReference type="GO" id="GO:0005829">
    <property type="term" value="C:cytosol"/>
    <property type="evidence" value="ECO:0007669"/>
    <property type="project" value="TreeGrafter"/>
</dbReference>
<evidence type="ECO:0000256" key="3">
    <source>
        <dbReference type="ARBA" id="ARBA00020352"/>
    </source>
</evidence>
<evidence type="ECO:0000256" key="14">
    <source>
        <dbReference type="ARBA" id="ARBA00025483"/>
    </source>
</evidence>
<evidence type="ECO:0000256" key="19">
    <source>
        <dbReference type="PIRSR" id="PIRSR606309-3"/>
    </source>
</evidence>
<feature type="binding site" evidence="18">
    <location>
        <position position="253"/>
    </location>
    <ligand>
        <name>substrate</name>
    </ligand>
</feature>
<comment type="cofactor">
    <cofactor evidence="19">
        <name>Mg(2+)</name>
        <dbReference type="ChEBI" id="CHEBI:18420"/>
    </cofactor>
    <cofactor evidence="19">
        <name>Mn(2+)</name>
        <dbReference type="ChEBI" id="CHEBI:29035"/>
    </cofactor>
    <text evidence="19">Binds 2 divalent metal cations. Magnesium or manganese.</text>
</comment>
<evidence type="ECO:0000256" key="9">
    <source>
        <dbReference type="ARBA" id="ARBA00022801"/>
    </source>
</evidence>
<dbReference type="EMBL" id="LN998829">
    <property type="protein sequence ID" value="CUX76449.1"/>
    <property type="molecule type" value="Genomic_DNA"/>
</dbReference>
<dbReference type="PANTHER" id="PTHR30231:SF41">
    <property type="entry name" value="DNA POLYMERASE III SUBUNIT EPSILON"/>
    <property type="match status" value="1"/>
</dbReference>
<evidence type="ECO:0000313" key="21">
    <source>
        <dbReference type="EMBL" id="CUX76449.1"/>
    </source>
</evidence>
<feature type="binding site" evidence="18">
    <location>
        <position position="104"/>
    </location>
    <ligand>
        <name>substrate</name>
    </ligand>
</feature>
<feature type="binding site" evidence="18">
    <location>
        <position position="106"/>
    </location>
    <ligand>
        <name>substrate</name>
    </ligand>
</feature>
<dbReference type="InterPro" id="IPR006309">
    <property type="entry name" value="DnaQ_proteo"/>
</dbReference>
<keyword evidence="12" id="KW-0239">DNA-directed DNA polymerase</keyword>
<dbReference type="PATRIC" id="fig|189385.7.peg.69"/>
<dbReference type="Proteomes" id="UP000075222">
    <property type="component" value="Chromosome I"/>
</dbReference>
<evidence type="ECO:0000256" key="5">
    <source>
        <dbReference type="ARBA" id="ARBA00022695"/>
    </source>
</evidence>
<proteinExistence type="predicted"/>
<dbReference type="SMART" id="SM00479">
    <property type="entry name" value="EXOIII"/>
    <property type="match status" value="1"/>
</dbReference>
<dbReference type="AlphaFoldDB" id="A0A143WMW2"/>
<comment type="cofactor">
    <cofactor evidence="1">
        <name>Mn(2+)</name>
        <dbReference type="ChEBI" id="CHEBI:29035"/>
    </cofactor>
</comment>
<comment type="function">
    <text evidence="14">DNA polymerase III is a complex, multichain enzyme responsible for most of the replicative synthesis in bacteria. The epsilon subunit contain the editing function and is a proofreading 3'-5' exonuclease.</text>
</comment>
<evidence type="ECO:0000256" key="12">
    <source>
        <dbReference type="ARBA" id="ARBA00022932"/>
    </source>
</evidence>
<keyword evidence="7" id="KW-0540">Nuclease</keyword>
<dbReference type="NCBIfam" id="TIGR00573">
    <property type="entry name" value="dnaq"/>
    <property type="match status" value="1"/>
</dbReference>
<dbReference type="Gene3D" id="3.30.420.10">
    <property type="entry name" value="Ribonuclease H-like superfamily/Ribonuclease H"/>
    <property type="match status" value="1"/>
</dbReference>
<keyword evidence="5 21" id="KW-0548">Nucleotidyltransferase</keyword>
<evidence type="ECO:0000256" key="8">
    <source>
        <dbReference type="ARBA" id="ARBA00022723"/>
    </source>
</evidence>
<dbReference type="InterPro" id="IPR012337">
    <property type="entry name" value="RNaseH-like_sf"/>
</dbReference>
<evidence type="ECO:0000313" key="22">
    <source>
        <dbReference type="Proteomes" id="UP000075222"/>
    </source>
</evidence>
<dbReference type="SUPFAM" id="SSF53098">
    <property type="entry name" value="Ribonuclease H-like"/>
    <property type="match status" value="1"/>
</dbReference>
<accession>A0A143WMW2</accession>
<keyword evidence="8 19" id="KW-0479">Metal-binding</keyword>
<evidence type="ECO:0000259" key="20">
    <source>
        <dbReference type="SMART" id="SM00479"/>
    </source>
</evidence>
<evidence type="ECO:0000256" key="11">
    <source>
        <dbReference type="ARBA" id="ARBA00022842"/>
    </source>
</evidence>
<dbReference type="Pfam" id="PF00929">
    <property type="entry name" value="RNase_T"/>
    <property type="match status" value="1"/>
</dbReference>
<dbReference type="GO" id="GO:0003677">
    <property type="term" value="F:DNA binding"/>
    <property type="evidence" value="ECO:0007669"/>
    <property type="project" value="InterPro"/>
</dbReference>
<keyword evidence="13 19" id="KW-0464">Manganese</keyword>
<dbReference type="InterPro" id="IPR036397">
    <property type="entry name" value="RNaseH_sf"/>
</dbReference>
<keyword evidence="9" id="KW-0378">Hydrolase</keyword>
<feature type="domain" description="Exonuclease" evidence="20">
    <location>
        <begin position="99"/>
        <end position="270"/>
    </location>
</feature>
<dbReference type="EC" id="2.7.7.7" evidence="2"/>
<dbReference type="FunFam" id="3.30.420.10:FF:000045">
    <property type="entry name" value="3'-5' exonuclease DinG"/>
    <property type="match status" value="1"/>
</dbReference>
<evidence type="ECO:0000256" key="1">
    <source>
        <dbReference type="ARBA" id="ARBA00001936"/>
    </source>
</evidence>
<keyword evidence="6" id="KW-0235">DNA replication</keyword>
<evidence type="ECO:0000256" key="6">
    <source>
        <dbReference type="ARBA" id="ARBA00022705"/>
    </source>
</evidence>
<evidence type="ECO:0000256" key="2">
    <source>
        <dbReference type="ARBA" id="ARBA00012417"/>
    </source>
</evidence>
<evidence type="ECO:0000256" key="16">
    <source>
        <dbReference type="ARBA" id="ARBA00049244"/>
    </source>
</evidence>
<feature type="active site" description="Proton acceptor" evidence="17">
    <location>
        <position position="248"/>
    </location>
</feature>
<feature type="binding site" evidence="19">
    <location>
        <position position="106"/>
    </location>
    <ligand>
        <name>a divalent metal cation</name>
        <dbReference type="ChEBI" id="CHEBI:60240"/>
        <label>1</label>
        <note>catalytic</note>
    </ligand>
</feature>
<comment type="subunit">
    <text evidence="15">DNA polymerase III contains a core (composed of alpha, epsilon and theta chains) that associates with a tau subunit. This core dimerizes to form the POLIII' complex. PolIII' associates with the gamma complex (composed of gamma, delta, delta', psi and chi chains) and with the beta chain to form the complete DNA polymerase III complex.</text>
</comment>
<dbReference type="InterPro" id="IPR013520">
    <property type="entry name" value="Ribonucl_H"/>
</dbReference>
<evidence type="ECO:0000256" key="17">
    <source>
        <dbReference type="PIRSR" id="PIRSR606309-1"/>
    </source>
</evidence>
<dbReference type="GO" id="GO:0046872">
    <property type="term" value="F:metal ion binding"/>
    <property type="evidence" value="ECO:0007669"/>
    <property type="project" value="UniProtKB-KW"/>
</dbReference>
<evidence type="ECO:0000256" key="10">
    <source>
        <dbReference type="ARBA" id="ARBA00022839"/>
    </source>
</evidence>
<evidence type="ECO:0000256" key="7">
    <source>
        <dbReference type="ARBA" id="ARBA00022722"/>
    </source>
</evidence>
<feature type="binding site" evidence="19">
    <location>
        <position position="253"/>
    </location>
    <ligand>
        <name>a divalent metal cation</name>
        <dbReference type="ChEBI" id="CHEBI:60240"/>
        <label>1</label>
        <note>catalytic</note>
    </ligand>
</feature>
<feature type="binding site" evidence="19">
    <location>
        <position position="104"/>
    </location>
    <ligand>
        <name>a divalent metal cation</name>
        <dbReference type="ChEBI" id="CHEBI:60240"/>
        <label>1</label>
        <note>catalytic</note>
    </ligand>
</feature>
<evidence type="ECO:0000256" key="13">
    <source>
        <dbReference type="ARBA" id="ARBA00023211"/>
    </source>
</evidence>
<reference evidence="22" key="1">
    <citation type="submission" date="2016-01" db="EMBL/GenBank/DDBJ databases">
        <authorList>
            <person name="Husnik F."/>
        </authorList>
    </citation>
    <scope>NUCLEOTIDE SEQUENCE [LARGE SCALE GENOMIC DNA]</scope>
</reference>
<dbReference type="GO" id="GO:0045004">
    <property type="term" value="P:DNA replication proofreading"/>
    <property type="evidence" value="ECO:0007669"/>
    <property type="project" value="TreeGrafter"/>
</dbReference>
<name>A0A143WMW2_TREPR</name>
<comment type="catalytic activity">
    <reaction evidence="16">
        <text>DNA(n) + a 2'-deoxyribonucleoside 5'-triphosphate = DNA(n+1) + diphosphate</text>
        <dbReference type="Rhea" id="RHEA:22508"/>
        <dbReference type="Rhea" id="RHEA-COMP:17339"/>
        <dbReference type="Rhea" id="RHEA-COMP:17340"/>
        <dbReference type="ChEBI" id="CHEBI:33019"/>
        <dbReference type="ChEBI" id="CHEBI:61560"/>
        <dbReference type="ChEBI" id="CHEBI:173112"/>
        <dbReference type="EC" id="2.7.7.7"/>
    </reaction>
</comment>
<keyword evidence="4 21" id="KW-0808">Transferase</keyword>
<protein>
    <recommendedName>
        <fullName evidence="3">DNA polymerase III subunit epsilon</fullName>
        <ecNumber evidence="2">2.7.7.7</ecNumber>
    </recommendedName>
</protein>
<gene>
    <name evidence="21" type="primary">dnaQ</name>
    <name evidence="21" type="ORF">PMARG_TP00067</name>
</gene>
<evidence type="ECO:0000256" key="18">
    <source>
        <dbReference type="PIRSR" id="PIRSR606309-2"/>
    </source>
</evidence>
<dbReference type="GO" id="GO:0003887">
    <property type="term" value="F:DNA-directed DNA polymerase activity"/>
    <property type="evidence" value="ECO:0007669"/>
    <property type="project" value="UniProtKB-KW"/>
</dbReference>